<keyword evidence="4 5" id="KW-0472">Membrane</keyword>
<proteinExistence type="predicted"/>
<dbReference type="RefSeq" id="WP_242282757.1">
    <property type="nucleotide sequence ID" value="NZ_JAKKSL010000001.1"/>
</dbReference>
<dbReference type="InterPro" id="IPR027469">
    <property type="entry name" value="Cation_efflux_TMD_sf"/>
</dbReference>
<keyword evidence="7" id="KW-1185">Reference proteome</keyword>
<organism evidence="6 7">
    <name type="scientific">Colwellia maritima</name>
    <dbReference type="NCBI Taxonomy" id="2912588"/>
    <lineage>
        <taxon>Bacteria</taxon>
        <taxon>Pseudomonadati</taxon>
        <taxon>Pseudomonadota</taxon>
        <taxon>Gammaproteobacteria</taxon>
        <taxon>Alteromonadales</taxon>
        <taxon>Colwelliaceae</taxon>
        <taxon>Colwellia</taxon>
    </lineage>
</organism>
<comment type="caution">
    <text evidence="6">The sequence shown here is derived from an EMBL/GenBank/DDBJ whole genome shotgun (WGS) entry which is preliminary data.</text>
</comment>
<evidence type="ECO:0000256" key="4">
    <source>
        <dbReference type="ARBA" id="ARBA00023136"/>
    </source>
</evidence>
<evidence type="ECO:0000256" key="2">
    <source>
        <dbReference type="ARBA" id="ARBA00022692"/>
    </source>
</evidence>
<feature type="transmembrane region" description="Helical" evidence="5">
    <location>
        <begin position="20"/>
        <end position="41"/>
    </location>
</feature>
<dbReference type="Proteomes" id="UP001139646">
    <property type="component" value="Unassembled WGS sequence"/>
</dbReference>
<sequence length="95" mass="10456">MLENKPTTAVTEALTQSEEYAYWVRLAAITSSLVALTPVVIKFYAWLVSDSSAILASTTDSILDLFASVMNIVILRFALAPEMMSINLAMVKQRV</sequence>
<evidence type="ECO:0000313" key="7">
    <source>
        <dbReference type="Proteomes" id="UP001139646"/>
    </source>
</evidence>
<comment type="subcellular location">
    <subcellularLocation>
        <location evidence="1">Membrane</location>
        <topology evidence="1">Multi-pass membrane protein</topology>
    </subcellularLocation>
</comment>
<accession>A0ABS9WW54</accession>
<name>A0ABS9WW54_9GAMM</name>
<evidence type="ECO:0000256" key="3">
    <source>
        <dbReference type="ARBA" id="ARBA00022989"/>
    </source>
</evidence>
<evidence type="ECO:0000256" key="1">
    <source>
        <dbReference type="ARBA" id="ARBA00004141"/>
    </source>
</evidence>
<evidence type="ECO:0000313" key="6">
    <source>
        <dbReference type="EMBL" id="MCI2282183.1"/>
    </source>
</evidence>
<protein>
    <submittedName>
        <fullName evidence="6">Uncharacterized protein</fullName>
    </submittedName>
</protein>
<feature type="transmembrane region" description="Helical" evidence="5">
    <location>
        <begin position="62"/>
        <end position="80"/>
    </location>
</feature>
<keyword evidence="3 5" id="KW-1133">Transmembrane helix</keyword>
<dbReference type="EMBL" id="JAKKSL010000001">
    <property type="protein sequence ID" value="MCI2282183.1"/>
    <property type="molecule type" value="Genomic_DNA"/>
</dbReference>
<gene>
    <name evidence="6" type="ORF">L3081_00690</name>
</gene>
<reference evidence="6" key="1">
    <citation type="submission" date="2022-01" db="EMBL/GenBank/DDBJ databases">
        <title>Colwellia maritima, isolated from seawater.</title>
        <authorList>
            <person name="Kristyanto S."/>
            <person name="Jung J."/>
            <person name="Jeon C.O."/>
        </authorList>
    </citation>
    <scope>NUCLEOTIDE SEQUENCE</scope>
    <source>
        <strain evidence="6">MSW7</strain>
    </source>
</reference>
<evidence type="ECO:0000256" key="5">
    <source>
        <dbReference type="SAM" id="Phobius"/>
    </source>
</evidence>
<keyword evidence="2 5" id="KW-0812">Transmembrane</keyword>
<dbReference type="SUPFAM" id="SSF161111">
    <property type="entry name" value="Cation efflux protein transmembrane domain-like"/>
    <property type="match status" value="1"/>
</dbReference>